<comment type="similarity">
    <text evidence="1">Belongs to the universal ribosomal protein uL30 family.</text>
</comment>
<reference evidence="3 4" key="1">
    <citation type="submission" date="2014-04" db="EMBL/GenBank/DDBJ databases">
        <title>Evolutionary Origins and Diversification of the Mycorrhizal Mutualists.</title>
        <authorList>
            <consortium name="DOE Joint Genome Institute"/>
            <consortium name="Mycorrhizal Genomics Consortium"/>
            <person name="Kohler A."/>
            <person name="Kuo A."/>
            <person name="Nagy L.G."/>
            <person name="Floudas D."/>
            <person name="Copeland A."/>
            <person name="Barry K.W."/>
            <person name="Cichocki N."/>
            <person name="Veneault-Fourrey C."/>
            <person name="LaButti K."/>
            <person name="Lindquist E.A."/>
            <person name="Lipzen A."/>
            <person name="Lundell T."/>
            <person name="Morin E."/>
            <person name="Murat C."/>
            <person name="Riley R."/>
            <person name="Ohm R."/>
            <person name="Sun H."/>
            <person name="Tunlid A."/>
            <person name="Henrissat B."/>
            <person name="Grigoriev I.V."/>
            <person name="Hibbett D.S."/>
            <person name="Martin F."/>
        </authorList>
    </citation>
    <scope>NUCLEOTIDE SEQUENCE [LARGE SCALE GENOMIC DNA]</scope>
    <source>
        <strain evidence="3 4">Koide BX008</strain>
    </source>
</reference>
<dbReference type="SUPFAM" id="SSF55129">
    <property type="entry name" value="Ribosomal protein L30p/L7e"/>
    <property type="match status" value="1"/>
</dbReference>
<evidence type="ECO:0000313" key="3">
    <source>
        <dbReference type="EMBL" id="KIL59087.1"/>
    </source>
</evidence>
<dbReference type="HOGENOM" id="CLU_2811812_0_0_1"/>
<name>A0A0C2WCR6_AMAMK</name>
<dbReference type="AlphaFoldDB" id="A0A0C2WCR6"/>
<keyword evidence="4" id="KW-1185">Reference proteome</keyword>
<dbReference type="STRING" id="946122.A0A0C2WCR6"/>
<dbReference type="Gene3D" id="3.30.1390.20">
    <property type="entry name" value="Ribosomal protein L30, ferredoxin-like fold domain"/>
    <property type="match status" value="1"/>
</dbReference>
<dbReference type="Proteomes" id="UP000054549">
    <property type="component" value="Unassembled WGS sequence"/>
</dbReference>
<evidence type="ECO:0000259" key="2">
    <source>
        <dbReference type="Pfam" id="PF00327"/>
    </source>
</evidence>
<feature type="domain" description="Large ribosomal subunit protein uL30-like ferredoxin-like fold" evidence="2">
    <location>
        <begin position="23"/>
        <end position="58"/>
    </location>
</feature>
<evidence type="ECO:0000313" key="4">
    <source>
        <dbReference type="Proteomes" id="UP000054549"/>
    </source>
</evidence>
<accession>A0A0C2WCR6</accession>
<dbReference type="EMBL" id="KN818322">
    <property type="protein sequence ID" value="KIL59087.1"/>
    <property type="molecule type" value="Genomic_DNA"/>
</dbReference>
<dbReference type="InParanoid" id="A0A0C2WCR6"/>
<dbReference type="Pfam" id="PF00327">
    <property type="entry name" value="Ribosomal_L30"/>
    <property type="match status" value="1"/>
</dbReference>
<dbReference type="InterPro" id="IPR016082">
    <property type="entry name" value="Ribosomal_uL30_ferredoxin-like"/>
</dbReference>
<sequence length="67" mass="7609">MYAESESYSRDFGSLVPPKAHFQITLRRSAISLGDRTKGTLKSLGLDGRMQTVYRRHSKTSQARFCL</sequence>
<gene>
    <name evidence="3" type="ORF">M378DRAFT_169705</name>
</gene>
<dbReference type="InterPro" id="IPR036919">
    <property type="entry name" value="Ribo_uL30_ferredoxin-like_sf"/>
</dbReference>
<dbReference type="OrthoDB" id="509901at2759"/>
<proteinExistence type="inferred from homology"/>
<organism evidence="3 4">
    <name type="scientific">Amanita muscaria (strain Koide BX008)</name>
    <dbReference type="NCBI Taxonomy" id="946122"/>
    <lineage>
        <taxon>Eukaryota</taxon>
        <taxon>Fungi</taxon>
        <taxon>Dikarya</taxon>
        <taxon>Basidiomycota</taxon>
        <taxon>Agaricomycotina</taxon>
        <taxon>Agaricomycetes</taxon>
        <taxon>Agaricomycetidae</taxon>
        <taxon>Agaricales</taxon>
        <taxon>Pluteineae</taxon>
        <taxon>Amanitaceae</taxon>
        <taxon>Amanita</taxon>
    </lineage>
</organism>
<protein>
    <recommendedName>
        <fullName evidence="2">Large ribosomal subunit protein uL30-like ferredoxin-like fold domain-containing protein</fullName>
    </recommendedName>
</protein>
<evidence type="ECO:0000256" key="1">
    <source>
        <dbReference type="ARBA" id="ARBA00007594"/>
    </source>
</evidence>